<protein>
    <submittedName>
        <fullName evidence="1">Uncharacterized protein</fullName>
    </submittedName>
</protein>
<dbReference type="AlphaFoldDB" id="W9QP04"/>
<accession>W9QP04</accession>
<name>W9QP04_9ROSA</name>
<evidence type="ECO:0000313" key="1">
    <source>
        <dbReference type="EMBL" id="EXB37043.1"/>
    </source>
</evidence>
<dbReference type="EMBL" id="KE343603">
    <property type="protein sequence ID" value="EXB37043.1"/>
    <property type="molecule type" value="Genomic_DNA"/>
</dbReference>
<organism evidence="1 2">
    <name type="scientific">Morus notabilis</name>
    <dbReference type="NCBI Taxonomy" id="981085"/>
    <lineage>
        <taxon>Eukaryota</taxon>
        <taxon>Viridiplantae</taxon>
        <taxon>Streptophyta</taxon>
        <taxon>Embryophyta</taxon>
        <taxon>Tracheophyta</taxon>
        <taxon>Spermatophyta</taxon>
        <taxon>Magnoliopsida</taxon>
        <taxon>eudicotyledons</taxon>
        <taxon>Gunneridae</taxon>
        <taxon>Pentapetalae</taxon>
        <taxon>rosids</taxon>
        <taxon>fabids</taxon>
        <taxon>Rosales</taxon>
        <taxon>Moraceae</taxon>
        <taxon>Moreae</taxon>
        <taxon>Morus</taxon>
    </lineage>
</organism>
<sequence length="100" mass="11175">MVGNQEILQKISNVIIVIVATHHNGNKVAISPQPMATTVATHHNGDIGRDLVATGSRCRRVALTEITIEIPVTIGSRRRRLQSRFLSQQGRSWMGRFWCD</sequence>
<evidence type="ECO:0000313" key="2">
    <source>
        <dbReference type="Proteomes" id="UP000030645"/>
    </source>
</evidence>
<keyword evidence="2" id="KW-1185">Reference proteome</keyword>
<proteinExistence type="predicted"/>
<gene>
    <name evidence="1" type="ORF">L484_020830</name>
</gene>
<dbReference type="Proteomes" id="UP000030645">
    <property type="component" value="Unassembled WGS sequence"/>
</dbReference>
<reference evidence="2" key="1">
    <citation type="submission" date="2013-01" db="EMBL/GenBank/DDBJ databases">
        <title>Draft Genome Sequence of a Mulberry Tree, Morus notabilis C.K. Schneid.</title>
        <authorList>
            <person name="He N."/>
            <person name="Zhao S."/>
        </authorList>
    </citation>
    <scope>NUCLEOTIDE SEQUENCE</scope>
</reference>